<dbReference type="Gene3D" id="3.40.470.10">
    <property type="entry name" value="Uracil-DNA glycosylase-like domain"/>
    <property type="match status" value="1"/>
</dbReference>
<dbReference type="EMBL" id="CAIIXF020000001">
    <property type="protein sequence ID" value="CAH1773450.1"/>
    <property type="molecule type" value="Genomic_DNA"/>
</dbReference>
<dbReference type="Proteomes" id="UP000749559">
    <property type="component" value="Unassembled WGS sequence"/>
</dbReference>
<keyword evidence="7" id="KW-0539">Nucleus</keyword>
<dbReference type="GO" id="GO:0006284">
    <property type="term" value="P:base-excision repair"/>
    <property type="evidence" value="ECO:0007669"/>
    <property type="project" value="InterPro"/>
</dbReference>
<keyword evidence="5" id="KW-0238">DNA-binding</keyword>
<comment type="subcellular location">
    <subcellularLocation>
        <location evidence="1">Nucleus</location>
    </subcellularLocation>
</comment>
<evidence type="ECO:0000256" key="7">
    <source>
        <dbReference type="ARBA" id="ARBA00023242"/>
    </source>
</evidence>
<keyword evidence="6" id="KW-0234">DNA repair</keyword>
<evidence type="ECO:0000256" key="4">
    <source>
        <dbReference type="ARBA" id="ARBA00022801"/>
    </source>
</evidence>
<keyword evidence="3" id="KW-0227">DNA damage</keyword>
<protein>
    <submittedName>
        <fullName evidence="9">Uncharacterized protein</fullName>
    </submittedName>
</protein>
<evidence type="ECO:0000256" key="8">
    <source>
        <dbReference type="SAM" id="MobiDB-lite"/>
    </source>
</evidence>
<evidence type="ECO:0000256" key="3">
    <source>
        <dbReference type="ARBA" id="ARBA00022763"/>
    </source>
</evidence>
<dbReference type="PANTHER" id="PTHR13235:SF2">
    <property type="entry name" value="SINGLE-STRAND SELECTIVE MONOFUNCTIONAL URACIL DNA GLYCOSYLASE"/>
    <property type="match status" value="1"/>
</dbReference>
<dbReference type="InterPro" id="IPR039134">
    <property type="entry name" value="SMUG1"/>
</dbReference>
<comment type="caution">
    <text evidence="9">The sequence shown here is derived from an EMBL/GenBank/DDBJ whole genome shotgun (WGS) entry which is preliminary data.</text>
</comment>
<dbReference type="GO" id="GO:0005634">
    <property type="term" value="C:nucleus"/>
    <property type="evidence" value="ECO:0007669"/>
    <property type="project" value="UniProtKB-SubCell"/>
</dbReference>
<gene>
    <name evidence="9" type="ORF">OFUS_LOCUS1047</name>
</gene>
<evidence type="ECO:0000256" key="2">
    <source>
        <dbReference type="ARBA" id="ARBA00007889"/>
    </source>
</evidence>
<dbReference type="AlphaFoldDB" id="A0A8J1UCU8"/>
<dbReference type="GO" id="GO:0003677">
    <property type="term" value="F:DNA binding"/>
    <property type="evidence" value="ECO:0007669"/>
    <property type="project" value="UniProtKB-KW"/>
</dbReference>
<feature type="region of interest" description="Disordered" evidence="8">
    <location>
        <begin position="373"/>
        <end position="401"/>
    </location>
</feature>
<evidence type="ECO:0000313" key="10">
    <source>
        <dbReference type="Proteomes" id="UP000749559"/>
    </source>
</evidence>
<evidence type="ECO:0000313" key="9">
    <source>
        <dbReference type="EMBL" id="CAH1773450.1"/>
    </source>
</evidence>
<name>A0A8J1UCU8_OWEFU</name>
<dbReference type="SUPFAM" id="SSF52141">
    <property type="entry name" value="Uracil-DNA glycosylase-like"/>
    <property type="match status" value="1"/>
</dbReference>
<accession>A0A8J1UCU8</accession>
<keyword evidence="4" id="KW-0378">Hydrolase</keyword>
<proteinExistence type="inferred from homology"/>
<dbReference type="PANTHER" id="PTHR13235">
    <property type="entry name" value="SINGLE-STRAND SELECTIVE MONOFUNCTIONAL URACIL DNA GLYCOSYLASE"/>
    <property type="match status" value="1"/>
</dbReference>
<evidence type="ECO:0000256" key="1">
    <source>
        <dbReference type="ARBA" id="ARBA00004123"/>
    </source>
</evidence>
<feature type="compositionally biased region" description="Basic residues" evidence="8">
    <location>
        <begin position="384"/>
        <end position="393"/>
    </location>
</feature>
<dbReference type="OrthoDB" id="408702at2759"/>
<keyword evidence="10" id="KW-1185">Reference proteome</keyword>
<comment type="similarity">
    <text evidence="2">Belongs to the uracil-DNA glycosylase (UDG) superfamily. SMUG1 family.</text>
</comment>
<dbReference type="GO" id="GO:0017065">
    <property type="term" value="F:single-strand selective uracil DNA N-glycosylase activity"/>
    <property type="evidence" value="ECO:0007669"/>
    <property type="project" value="InterPro"/>
</dbReference>
<dbReference type="InterPro" id="IPR036895">
    <property type="entry name" value="Uracil-DNA_glycosylase-like_sf"/>
</dbReference>
<organism evidence="9 10">
    <name type="scientific">Owenia fusiformis</name>
    <name type="common">Polychaete worm</name>
    <dbReference type="NCBI Taxonomy" id="6347"/>
    <lineage>
        <taxon>Eukaryota</taxon>
        <taxon>Metazoa</taxon>
        <taxon>Spiralia</taxon>
        <taxon>Lophotrochozoa</taxon>
        <taxon>Annelida</taxon>
        <taxon>Polychaeta</taxon>
        <taxon>Sedentaria</taxon>
        <taxon>Canalipalpata</taxon>
        <taxon>Sabellida</taxon>
        <taxon>Oweniida</taxon>
        <taxon>Oweniidae</taxon>
        <taxon>Owenia</taxon>
    </lineage>
</organism>
<evidence type="ECO:0000256" key="6">
    <source>
        <dbReference type="ARBA" id="ARBA00023204"/>
    </source>
</evidence>
<dbReference type="GO" id="GO:0000703">
    <property type="term" value="F:oxidized pyrimidine nucleobase lesion DNA N-glycosylase activity"/>
    <property type="evidence" value="ECO:0007669"/>
    <property type="project" value="TreeGrafter"/>
</dbReference>
<reference evidence="9" key="1">
    <citation type="submission" date="2022-03" db="EMBL/GenBank/DDBJ databases">
        <authorList>
            <person name="Martin C."/>
        </authorList>
    </citation>
    <scope>NUCLEOTIDE SEQUENCE</scope>
</reference>
<evidence type="ECO:0000256" key="5">
    <source>
        <dbReference type="ARBA" id="ARBA00023125"/>
    </source>
</evidence>
<dbReference type="FunFam" id="3.40.470.10:FF:000005">
    <property type="entry name" value="Single-strand selective monofunctional uracil DNA glycosylase"/>
    <property type="match status" value="1"/>
</dbReference>
<sequence length="685" mass="76291">MDSTDSNQLHKGHFNAVVTYESEMVKNPSHSDTIQCGINSPYLNMSHTNFDYQYSQLNHLIPSTTTVSNEAKEMPMQQYWQHPHMSNVINCRGNSKPECSIPGNKISGSVKSGNAIPENAISESAIPENAILGNAITESAMHRNGPSNMYQGHSGLRSDIYGNQQINYKVQTYDRDYVSPGIQQSNKQHLTQFGNVPHDECPIIKQDNERTLNQDNSMGIIKAQHLEHSNNVSHCYRSDNKQPSITLSPPYTVTYGAHLDTSLGTSRTPTSVPTQAPVTYTGIKNEPGLFKPKDFINSAHTCYDPNVPSYRNEGINHNYLSVNGPYNHYSHTGDTTKWCDSNKQPVHEQHVIVPSFNHFKMLQTESADLSKKQVTSDLVTKVSPSKRKPRSPAKPKPDLNIDPNFTIHSPLASYVLQEEHSNVIVEQFLRSEFTLCEALSKIAFKHPVAYIYNPLNYAIRTHVDFIQKYCTTEKQILLLGMNPGPWGMSQNGVPFGEGDIVRDWLKVTGSVGKPLREHPQRPIHGLDSTRKEVSGTRFWQLICELCINPQNFFANCFVHNMCPLAFMTHSGKNVTPPQLGKEQLASLNAACDEAICDIIRILNVKYVIGVGKFAEIRVKKALLSKGNMPTGLRVSSIMHPSPINPAANKGWVNIAKGQLEEMGLIHIITNGALCEMEPAETTPGI</sequence>
<dbReference type="CDD" id="cd19374">
    <property type="entry name" value="UDG-F3_SMUG1-like"/>
    <property type="match status" value="1"/>
</dbReference>